<dbReference type="GO" id="GO:0003713">
    <property type="term" value="F:transcription coactivator activity"/>
    <property type="evidence" value="ECO:0007669"/>
    <property type="project" value="InterPro"/>
</dbReference>
<protein>
    <recommendedName>
        <fullName evidence="2">Swi5-dependent recombination DNA repair protein 1 homolog</fullName>
    </recommendedName>
</protein>
<proteinExistence type="predicted"/>
<dbReference type="PANTHER" id="PTHR28643">
    <property type="entry name" value="SWI5-DEPENDENT RECOMBINATION DNA REPAIR PROTEIN 1 HOMOLOG"/>
    <property type="match status" value="1"/>
</dbReference>
<dbReference type="OrthoDB" id="2256337at2759"/>
<evidence type="ECO:0008006" key="2">
    <source>
        <dbReference type="Google" id="ProtNLM"/>
    </source>
</evidence>
<gene>
    <name evidence="1" type="ORF">LRAMOSA07536</name>
</gene>
<evidence type="ECO:0000313" key="1">
    <source>
        <dbReference type="EMBL" id="CDS05006.1"/>
    </source>
</evidence>
<organism evidence="1">
    <name type="scientific">Lichtheimia ramosa</name>
    <dbReference type="NCBI Taxonomy" id="688394"/>
    <lineage>
        <taxon>Eukaryota</taxon>
        <taxon>Fungi</taxon>
        <taxon>Fungi incertae sedis</taxon>
        <taxon>Mucoromycota</taxon>
        <taxon>Mucoromycotina</taxon>
        <taxon>Mucoromycetes</taxon>
        <taxon>Mucorales</taxon>
        <taxon>Lichtheimiaceae</taxon>
        <taxon>Lichtheimia</taxon>
    </lineage>
</organism>
<dbReference type="PANTHER" id="PTHR28643:SF1">
    <property type="entry name" value="SWI5-DEPENDENT RECOMBINATION DNA REPAIR PROTEIN 1 HOMOLOG"/>
    <property type="match status" value="1"/>
</dbReference>
<dbReference type="GO" id="GO:0000724">
    <property type="term" value="P:double-strand break repair via homologous recombination"/>
    <property type="evidence" value="ECO:0007669"/>
    <property type="project" value="InterPro"/>
</dbReference>
<dbReference type="GO" id="GO:0032798">
    <property type="term" value="C:Swi5-Sfr1 complex"/>
    <property type="evidence" value="ECO:0007669"/>
    <property type="project" value="InterPro"/>
</dbReference>
<reference evidence="1" key="1">
    <citation type="journal article" date="2014" name="Genome Announc.">
        <title>De novo whole-genome sequence and genome annotation of Lichtheimia ramosa.</title>
        <authorList>
            <person name="Linde J."/>
            <person name="Schwartze V."/>
            <person name="Binder U."/>
            <person name="Lass-Florl C."/>
            <person name="Voigt K."/>
            <person name="Horn F."/>
        </authorList>
    </citation>
    <scope>NUCLEOTIDE SEQUENCE</scope>
    <source>
        <strain evidence="1">JMRC FSU:6197</strain>
    </source>
</reference>
<dbReference type="AlphaFoldDB" id="A0A077WBD1"/>
<dbReference type="Gene3D" id="6.10.140.1020">
    <property type="match status" value="1"/>
</dbReference>
<dbReference type="EMBL" id="LK023315">
    <property type="protein sequence ID" value="CDS05006.1"/>
    <property type="molecule type" value="Genomic_DNA"/>
</dbReference>
<sequence length="167" mass="19789">MNHQVKEKLYGTRAQHRHVLLTLLHKTSTLPSSTIKRPRLTLEEQALQTTWKKFDDMIHQLNQAKCYLDKGGPEELEQLITKWRMIAQDVAQELLTIFNEQKELFTTMETSWDDWVDEETAFMEESTDLDEKDEPEEEEDPMIQMLARLKIDPEVIHYSLETGCFYE</sequence>
<name>A0A077WBD1_9FUNG</name>
<dbReference type="InterPro" id="IPR042429">
    <property type="entry name" value="SFR1"/>
</dbReference>
<accession>A0A077WBD1</accession>